<dbReference type="Proteomes" id="UP000789901">
    <property type="component" value="Unassembled WGS sequence"/>
</dbReference>
<feature type="non-terminal residue" evidence="1">
    <location>
        <position position="1"/>
    </location>
</feature>
<sequence>MEKVPYEVLDHSISSAILARDEVIQRNHELRSQGQSPIHTLHFIRKSKQQTISIRAHYCHKLPRFYLQLLHNKKLIQKIEAVDHINVAAIDPSVRTFLTWYSPTIGHGNFGNNDINRIFRLGLALDDLISHTYKAPAKKHEVYKKAALWLSHASDVIILPTFGSTRMSCQQERKLNSKTVRMM</sequence>
<gene>
    <name evidence="1" type="ORF">GMARGA_LOCUS1920</name>
</gene>
<reference evidence="1 2" key="1">
    <citation type="submission" date="2021-06" db="EMBL/GenBank/DDBJ databases">
        <authorList>
            <person name="Kallberg Y."/>
            <person name="Tangrot J."/>
            <person name="Rosling A."/>
        </authorList>
    </citation>
    <scope>NUCLEOTIDE SEQUENCE [LARGE SCALE GENOMIC DNA]</scope>
    <source>
        <strain evidence="1 2">120-4 pot B 10/14</strain>
    </source>
</reference>
<dbReference type="InterPro" id="IPR051491">
    <property type="entry name" value="Recombinase/Transposase-rel"/>
</dbReference>
<evidence type="ECO:0000313" key="1">
    <source>
        <dbReference type="EMBL" id="CAG8495173.1"/>
    </source>
</evidence>
<dbReference type="PANTHER" id="PTHR36172:SF1">
    <property type="entry name" value="RESOLVASE-RELATED"/>
    <property type="match status" value="1"/>
</dbReference>
<keyword evidence="2" id="KW-1185">Reference proteome</keyword>
<proteinExistence type="predicted"/>
<feature type="non-terminal residue" evidence="1">
    <location>
        <position position="183"/>
    </location>
</feature>
<organism evidence="1 2">
    <name type="scientific">Gigaspora margarita</name>
    <dbReference type="NCBI Taxonomy" id="4874"/>
    <lineage>
        <taxon>Eukaryota</taxon>
        <taxon>Fungi</taxon>
        <taxon>Fungi incertae sedis</taxon>
        <taxon>Mucoromycota</taxon>
        <taxon>Glomeromycotina</taxon>
        <taxon>Glomeromycetes</taxon>
        <taxon>Diversisporales</taxon>
        <taxon>Gigasporaceae</taxon>
        <taxon>Gigaspora</taxon>
    </lineage>
</organism>
<evidence type="ECO:0000313" key="2">
    <source>
        <dbReference type="Proteomes" id="UP000789901"/>
    </source>
</evidence>
<accession>A0ABM8W0Q5</accession>
<comment type="caution">
    <text evidence="1">The sequence shown here is derived from an EMBL/GenBank/DDBJ whole genome shotgun (WGS) entry which is preliminary data.</text>
</comment>
<protein>
    <submittedName>
        <fullName evidence="1">23570_t:CDS:1</fullName>
    </submittedName>
</protein>
<dbReference type="PANTHER" id="PTHR36172">
    <property type="match status" value="1"/>
</dbReference>
<name>A0ABM8W0Q5_GIGMA</name>
<dbReference type="EMBL" id="CAJVQB010000550">
    <property type="protein sequence ID" value="CAG8495173.1"/>
    <property type="molecule type" value="Genomic_DNA"/>
</dbReference>